<name>A0A8C4Q9V3_EPTBU</name>
<dbReference type="GeneTree" id="ENSGT00940000165177"/>
<protein>
    <recommendedName>
        <fullName evidence="2">ribonuclease H</fullName>
        <ecNumber evidence="2">3.1.26.4</ecNumber>
    </recommendedName>
</protein>
<dbReference type="OMA" id="MAWEREG"/>
<feature type="domain" description="Reverse transcriptase" evidence="3">
    <location>
        <begin position="1"/>
        <end position="206"/>
    </location>
</feature>
<organism evidence="4 5">
    <name type="scientific">Eptatretus burgeri</name>
    <name type="common">Inshore hagfish</name>
    <dbReference type="NCBI Taxonomy" id="7764"/>
    <lineage>
        <taxon>Eukaryota</taxon>
        <taxon>Metazoa</taxon>
        <taxon>Chordata</taxon>
        <taxon>Craniata</taxon>
        <taxon>Vertebrata</taxon>
        <taxon>Cyclostomata</taxon>
        <taxon>Myxini</taxon>
        <taxon>Myxiniformes</taxon>
        <taxon>Myxinidae</taxon>
        <taxon>Eptatretinae</taxon>
        <taxon>Eptatretus</taxon>
    </lineage>
</organism>
<dbReference type="Gene3D" id="3.30.70.270">
    <property type="match status" value="1"/>
</dbReference>
<dbReference type="PANTHER" id="PTHR37984:SF9">
    <property type="entry name" value="INTEGRASE CATALYTIC DOMAIN-CONTAINING PROTEIN"/>
    <property type="match status" value="1"/>
</dbReference>
<dbReference type="Proteomes" id="UP000694388">
    <property type="component" value="Unplaced"/>
</dbReference>
<evidence type="ECO:0000313" key="4">
    <source>
        <dbReference type="Ensembl" id="ENSEBUP00000011735.1"/>
    </source>
</evidence>
<accession>A0A8C4Q9V3</accession>
<dbReference type="EC" id="3.1.26.4" evidence="2"/>
<dbReference type="PANTHER" id="PTHR37984">
    <property type="entry name" value="PROTEIN CBG26694"/>
    <property type="match status" value="1"/>
</dbReference>
<dbReference type="InterPro" id="IPR050951">
    <property type="entry name" value="Retrovirus_Pol_polyprotein"/>
</dbReference>
<evidence type="ECO:0000256" key="2">
    <source>
        <dbReference type="ARBA" id="ARBA00012180"/>
    </source>
</evidence>
<dbReference type="Ensembl" id="ENSEBUT00000012310.1">
    <property type="protein sequence ID" value="ENSEBUP00000011735.1"/>
    <property type="gene ID" value="ENSEBUG00000007520.1"/>
</dbReference>
<dbReference type="AlphaFoldDB" id="A0A8C4Q9V3"/>
<dbReference type="InterPro" id="IPR043128">
    <property type="entry name" value="Rev_trsase/Diguanyl_cyclase"/>
</dbReference>
<evidence type="ECO:0000313" key="5">
    <source>
        <dbReference type="Proteomes" id="UP000694388"/>
    </source>
</evidence>
<comment type="similarity">
    <text evidence="1">Belongs to the beta type-B retroviral polymerase family. HERV class-II K(HML-2) pol subfamily.</text>
</comment>
<reference evidence="4" key="2">
    <citation type="submission" date="2025-09" db="UniProtKB">
        <authorList>
            <consortium name="Ensembl"/>
        </authorList>
    </citation>
    <scope>IDENTIFICATION</scope>
</reference>
<dbReference type="PROSITE" id="PS50878">
    <property type="entry name" value="RT_POL"/>
    <property type="match status" value="1"/>
</dbReference>
<dbReference type="Gene3D" id="3.10.10.10">
    <property type="entry name" value="HIV Type 1 Reverse Transcriptase, subunit A, domain 1"/>
    <property type="match status" value="1"/>
</dbReference>
<evidence type="ECO:0000259" key="3">
    <source>
        <dbReference type="PROSITE" id="PS50878"/>
    </source>
</evidence>
<evidence type="ECO:0000256" key="1">
    <source>
        <dbReference type="ARBA" id="ARBA00010879"/>
    </source>
</evidence>
<dbReference type="GO" id="GO:0004523">
    <property type="term" value="F:RNA-DNA hybrid ribonuclease activity"/>
    <property type="evidence" value="ECO:0007669"/>
    <property type="project" value="UniProtKB-EC"/>
</dbReference>
<dbReference type="SUPFAM" id="SSF56672">
    <property type="entry name" value="DNA/RNA polymerases"/>
    <property type="match status" value="1"/>
</dbReference>
<dbReference type="Pfam" id="PF00078">
    <property type="entry name" value="RVT_1"/>
    <property type="match status" value="1"/>
</dbReference>
<sequence>MWCQSSRSFAVYLFALRDAVSQEVKTLEEAGIIERIDSSEWVSPIIVTYKITGGTRLCVNPHEPNKVIVIDSHPLPHIEEVFTELQGMRMFSTLDLQSAYHQVPLHEESRDLTVFITYKGLFHYCHVPYGLPSAPRTFQRMMSQILAGQESVQYYPDNIIVYASSPEKYVECLQAVLNRLDQAGLKLHDDKCHFRKAELSFLGHVISEKGMSPNTKHVVAVTQAPPKRCICSAFFSGFDFVVLQIHSKLCHSH</sequence>
<reference evidence="4" key="1">
    <citation type="submission" date="2025-08" db="UniProtKB">
        <authorList>
            <consortium name="Ensembl"/>
        </authorList>
    </citation>
    <scope>IDENTIFICATION</scope>
</reference>
<dbReference type="InterPro" id="IPR000477">
    <property type="entry name" value="RT_dom"/>
</dbReference>
<dbReference type="InterPro" id="IPR043502">
    <property type="entry name" value="DNA/RNA_pol_sf"/>
</dbReference>
<keyword evidence="5" id="KW-1185">Reference proteome</keyword>
<dbReference type="CDD" id="cd01647">
    <property type="entry name" value="RT_LTR"/>
    <property type="match status" value="1"/>
</dbReference>
<proteinExistence type="inferred from homology"/>